<sequence>MCVCRCEGTAGDMRPAECQHALGITEPCRVRRTLPRYGPWLPRRPLQGRHLSLQEHCDNDLSLDITTHLPASSRLHSLPAGVGQPNYITSLYSHATCSVALP</sequence>
<protein>
    <submittedName>
        <fullName evidence="1">Uncharacterized protein</fullName>
    </submittedName>
</protein>
<gene>
    <name evidence="1" type="ORF">PR048_011265</name>
</gene>
<proteinExistence type="predicted"/>
<name>A0ABQ9HLN0_9NEOP</name>
<accession>A0ABQ9HLN0</accession>
<dbReference type="Proteomes" id="UP001159363">
    <property type="component" value="Chromosome X"/>
</dbReference>
<evidence type="ECO:0000313" key="1">
    <source>
        <dbReference type="EMBL" id="KAJ8885069.1"/>
    </source>
</evidence>
<organism evidence="1 2">
    <name type="scientific">Dryococelus australis</name>
    <dbReference type="NCBI Taxonomy" id="614101"/>
    <lineage>
        <taxon>Eukaryota</taxon>
        <taxon>Metazoa</taxon>
        <taxon>Ecdysozoa</taxon>
        <taxon>Arthropoda</taxon>
        <taxon>Hexapoda</taxon>
        <taxon>Insecta</taxon>
        <taxon>Pterygota</taxon>
        <taxon>Neoptera</taxon>
        <taxon>Polyneoptera</taxon>
        <taxon>Phasmatodea</taxon>
        <taxon>Verophasmatodea</taxon>
        <taxon>Anareolatae</taxon>
        <taxon>Phasmatidae</taxon>
        <taxon>Eurycanthinae</taxon>
        <taxon>Dryococelus</taxon>
    </lineage>
</organism>
<reference evidence="1 2" key="1">
    <citation type="submission" date="2023-02" db="EMBL/GenBank/DDBJ databases">
        <title>LHISI_Scaffold_Assembly.</title>
        <authorList>
            <person name="Stuart O.P."/>
            <person name="Cleave R."/>
            <person name="Magrath M.J.L."/>
            <person name="Mikheyev A.S."/>
        </authorList>
    </citation>
    <scope>NUCLEOTIDE SEQUENCE [LARGE SCALE GENOMIC DNA]</scope>
    <source>
        <strain evidence="1">Daus_M_001</strain>
        <tissue evidence="1">Leg muscle</tissue>
    </source>
</reference>
<evidence type="ECO:0000313" key="2">
    <source>
        <dbReference type="Proteomes" id="UP001159363"/>
    </source>
</evidence>
<comment type="caution">
    <text evidence="1">The sequence shown here is derived from an EMBL/GenBank/DDBJ whole genome shotgun (WGS) entry which is preliminary data.</text>
</comment>
<dbReference type="EMBL" id="JARBHB010000004">
    <property type="protein sequence ID" value="KAJ8885069.1"/>
    <property type="molecule type" value="Genomic_DNA"/>
</dbReference>
<keyword evidence="2" id="KW-1185">Reference proteome</keyword>